<accession>A0AAU7FDD1</accession>
<evidence type="ECO:0000256" key="12">
    <source>
        <dbReference type="ARBA" id="ARBA00023136"/>
    </source>
</evidence>
<evidence type="ECO:0000259" key="14">
    <source>
        <dbReference type="PROSITE" id="PS50109"/>
    </source>
</evidence>
<dbReference type="PANTHER" id="PTHR45436">
    <property type="entry name" value="SENSOR HISTIDINE KINASE YKOH"/>
    <property type="match status" value="1"/>
</dbReference>
<sequence length="435" mass="47451">MSLRLRLLIILSLSLTLLWGGASTWMMLELRKELNQTLDKHLVSSAKLVAGIATEFARNTSPSASTNILNVLTQEGLACEVSLLRGKVIARTATSPPEIAQPKTGYHTQIIDGQAWRSYTLEHDGLRITTADRISTRHTLQNGMILAAAIPFLIAVLGSLIALWLGIRQGLAPLESIRRALSQRNPASGQKLPETAVPSELKPLIATMNGLLERIQHLIARERSFTGNAAHELRSPLTAIKTHLQVARLAHDQEQDVALGHAEEGVARMQNMLNQLLTLAQVEGSDTATQENDSSTSTVCDLVMQMIPANERKRISIVDASKSAQLAIPSALAATALRNLVDNALRYSAGAVLLHLSADQERVTFRVEDEGSGMSELERQQAVQRFWRSGKGQGSGLGLSIVEAITQRYHGQFQLLEREEGGLIAQLSFPRNSVQ</sequence>
<dbReference type="RefSeq" id="WP_348946485.1">
    <property type="nucleotide sequence ID" value="NZ_CP157355.1"/>
</dbReference>
<dbReference type="GO" id="GO:0005886">
    <property type="term" value="C:plasma membrane"/>
    <property type="evidence" value="ECO:0007669"/>
    <property type="project" value="TreeGrafter"/>
</dbReference>
<dbReference type="PRINTS" id="PR00344">
    <property type="entry name" value="BCTRLSENSOR"/>
</dbReference>
<evidence type="ECO:0000256" key="1">
    <source>
        <dbReference type="ARBA" id="ARBA00000085"/>
    </source>
</evidence>
<proteinExistence type="predicted"/>
<dbReference type="EMBL" id="CP157355">
    <property type="protein sequence ID" value="XBM02211.1"/>
    <property type="molecule type" value="Genomic_DNA"/>
</dbReference>
<dbReference type="PANTHER" id="PTHR45436:SF14">
    <property type="entry name" value="SENSOR PROTEIN QSEC"/>
    <property type="match status" value="1"/>
</dbReference>
<keyword evidence="12 13" id="KW-0472">Membrane</keyword>
<dbReference type="InterPro" id="IPR005467">
    <property type="entry name" value="His_kinase_dom"/>
</dbReference>
<dbReference type="Pfam" id="PF08521">
    <property type="entry name" value="2CSK_N"/>
    <property type="match status" value="1"/>
</dbReference>
<dbReference type="Pfam" id="PF02518">
    <property type="entry name" value="HATPase_c"/>
    <property type="match status" value="1"/>
</dbReference>
<dbReference type="SMART" id="SM00388">
    <property type="entry name" value="HisKA"/>
    <property type="match status" value="1"/>
</dbReference>
<dbReference type="PROSITE" id="PS50109">
    <property type="entry name" value="HIS_KIN"/>
    <property type="match status" value="1"/>
</dbReference>
<reference evidence="16" key="1">
    <citation type="submission" date="2024-05" db="EMBL/GenBank/DDBJ databases">
        <authorList>
            <person name="Yang L."/>
            <person name="Pan L."/>
        </authorList>
    </citation>
    <scope>NUCLEOTIDE SEQUENCE</scope>
    <source>
        <strain evidence="16">FCG-7</strain>
    </source>
</reference>
<evidence type="ECO:0000256" key="6">
    <source>
        <dbReference type="ARBA" id="ARBA00022692"/>
    </source>
</evidence>
<keyword evidence="10 13" id="KW-1133">Transmembrane helix</keyword>
<dbReference type="InterPro" id="IPR050428">
    <property type="entry name" value="TCS_sensor_his_kinase"/>
</dbReference>
<dbReference type="Gene3D" id="1.10.287.130">
    <property type="match status" value="1"/>
</dbReference>
<evidence type="ECO:0000256" key="10">
    <source>
        <dbReference type="ARBA" id="ARBA00022989"/>
    </source>
</evidence>
<organism evidence="16">
    <name type="scientific">Chitinibacter mangrovi</name>
    <dbReference type="NCBI Taxonomy" id="3153927"/>
    <lineage>
        <taxon>Bacteria</taxon>
        <taxon>Pseudomonadati</taxon>
        <taxon>Pseudomonadota</taxon>
        <taxon>Betaproteobacteria</taxon>
        <taxon>Neisseriales</taxon>
        <taxon>Chitinibacteraceae</taxon>
        <taxon>Chitinibacter</taxon>
    </lineage>
</organism>
<evidence type="ECO:0000313" key="16">
    <source>
        <dbReference type="EMBL" id="XBM02211.1"/>
    </source>
</evidence>
<keyword evidence="8" id="KW-0418">Kinase</keyword>
<keyword evidence="7" id="KW-0547">Nucleotide-binding</keyword>
<dbReference type="SUPFAM" id="SSF47384">
    <property type="entry name" value="Homodimeric domain of signal transducing histidine kinase"/>
    <property type="match status" value="1"/>
</dbReference>
<dbReference type="GO" id="GO:0005524">
    <property type="term" value="F:ATP binding"/>
    <property type="evidence" value="ECO:0007669"/>
    <property type="project" value="UniProtKB-KW"/>
</dbReference>
<dbReference type="SMART" id="SM00387">
    <property type="entry name" value="HATPase_c"/>
    <property type="match status" value="1"/>
</dbReference>
<evidence type="ECO:0000256" key="4">
    <source>
        <dbReference type="ARBA" id="ARBA00022553"/>
    </source>
</evidence>
<evidence type="ECO:0000256" key="5">
    <source>
        <dbReference type="ARBA" id="ARBA00022679"/>
    </source>
</evidence>
<evidence type="ECO:0000256" key="13">
    <source>
        <dbReference type="SAM" id="Phobius"/>
    </source>
</evidence>
<dbReference type="InterPro" id="IPR036097">
    <property type="entry name" value="HisK_dim/P_sf"/>
</dbReference>
<feature type="domain" description="Histidine kinase" evidence="14">
    <location>
        <begin position="228"/>
        <end position="433"/>
    </location>
</feature>
<keyword evidence="6 13" id="KW-0812">Transmembrane</keyword>
<dbReference type="KEGG" id="cmav:ABHF33_08090"/>
<feature type="domain" description="HAMP" evidence="15">
    <location>
        <begin position="168"/>
        <end position="220"/>
    </location>
</feature>
<comment type="subcellular location">
    <subcellularLocation>
        <location evidence="2">Membrane</location>
        <topology evidence="2">Multi-pass membrane protein</topology>
    </subcellularLocation>
</comment>
<dbReference type="Pfam" id="PF00512">
    <property type="entry name" value="HisKA"/>
    <property type="match status" value="1"/>
</dbReference>
<dbReference type="InterPro" id="IPR003660">
    <property type="entry name" value="HAMP_dom"/>
</dbReference>
<dbReference type="InterPro" id="IPR003661">
    <property type="entry name" value="HisK_dim/P_dom"/>
</dbReference>
<dbReference type="GO" id="GO:0000155">
    <property type="term" value="F:phosphorelay sensor kinase activity"/>
    <property type="evidence" value="ECO:0007669"/>
    <property type="project" value="InterPro"/>
</dbReference>
<keyword evidence="11" id="KW-0902">Two-component regulatory system</keyword>
<gene>
    <name evidence="16" type="ORF">ABHF33_08090</name>
</gene>
<evidence type="ECO:0000259" key="15">
    <source>
        <dbReference type="PROSITE" id="PS50885"/>
    </source>
</evidence>
<keyword evidence="9 16" id="KW-0067">ATP-binding</keyword>
<keyword evidence="5" id="KW-0808">Transferase</keyword>
<dbReference type="InterPro" id="IPR004358">
    <property type="entry name" value="Sig_transdc_His_kin-like_C"/>
</dbReference>
<evidence type="ECO:0000256" key="8">
    <source>
        <dbReference type="ARBA" id="ARBA00022777"/>
    </source>
</evidence>
<dbReference type="InterPro" id="IPR013727">
    <property type="entry name" value="2CSK_N"/>
</dbReference>
<evidence type="ECO:0000256" key="7">
    <source>
        <dbReference type="ARBA" id="ARBA00022741"/>
    </source>
</evidence>
<dbReference type="InterPro" id="IPR036890">
    <property type="entry name" value="HATPase_C_sf"/>
</dbReference>
<dbReference type="CDD" id="cd00082">
    <property type="entry name" value="HisKA"/>
    <property type="match status" value="1"/>
</dbReference>
<dbReference type="AlphaFoldDB" id="A0AAU7FDD1"/>
<protein>
    <recommendedName>
        <fullName evidence="3">histidine kinase</fullName>
        <ecNumber evidence="3">2.7.13.3</ecNumber>
    </recommendedName>
</protein>
<name>A0AAU7FDD1_9NEIS</name>
<feature type="transmembrane region" description="Helical" evidence="13">
    <location>
        <begin position="144"/>
        <end position="167"/>
    </location>
</feature>
<dbReference type="EC" id="2.7.13.3" evidence="3"/>
<dbReference type="PROSITE" id="PS50885">
    <property type="entry name" value="HAMP"/>
    <property type="match status" value="1"/>
</dbReference>
<evidence type="ECO:0000256" key="3">
    <source>
        <dbReference type="ARBA" id="ARBA00012438"/>
    </source>
</evidence>
<dbReference type="InterPro" id="IPR003594">
    <property type="entry name" value="HATPase_dom"/>
</dbReference>
<comment type="catalytic activity">
    <reaction evidence="1">
        <text>ATP + protein L-histidine = ADP + protein N-phospho-L-histidine.</text>
        <dbReference type="EC" id="2.7.13.3"/>
    </reaction>
</comment>
<dbReference type="SUPFAM" id="SSF55874">
    <property type="entry name" value="ATPase domain of HSP90 chaperone/DNA topoisomerase II/histidine kinase"/>
    <property type="match status" value="1"/>
</dbReference>
<evidence type="ECO:0000256" key="11">
    <source>
        <dbReference type="ARBA" id="ARBA00023012"/>
    </source>
</evidence>
<evidence type="ECO:0000256" key="2">
    <source>
        <dbReference type="ARBA" id="ARBA00004141"/>
    </source>
</evidence>
<dbReference type="Gene3D" id="3.30.565.10">
    <property type="entry name" value="Histidine kinase-like ATPase, C-terminal domain"/>
    <property type="match status" value="1"/>
</dbReference>
<evidence type="ECO:0000256" key="9">
    <source>
        <dbReference type="ARBA" id="ARBA00022840"/>
    </source>
</evidence>
<keyword evidence="4" id="KW-0597">Phosphoprotein</keyword>